<keyword evidence="2" id="KW-1185">Reference proteome</keyword>
<proteinExistence type="predicted"/>
<dbReference type="Proteomes" id="UP000324222">
    <property type="component" value="Unassembled WGS sequence"/>
</dbReference>
<sequence length="67" mass="7077">MTCCEAQLPPAIKKHFQGGGSLRRGRSGAGRVLGVHGVYGVNVMRASLHCHGQEPSGSTCYIVIIVK</sequence>
<evidence type="ECO:0000313" key="1">
    <source>
        <dbReference type="EMBL" id="MPD05779.1"/>
    </source>
</evidence>
<gene>
    <name evidence="1" type="ORF">E2C01_101544</name>
</gene>
<protein>
    <submittedName>
        <fullName evidence="1">Uncharacterized protein</fullName>
    </submittedName>
</protein>
<accession>A0A5B7KKP2</accession>
<dbReference type="EMBL" id="VSRR010147753">
    <property type="protein sequence ID" value="MPD05779.1"/>
    <property type="molecule type" value="Genomic_DNA"/>
</dbReference>
<comment type="caution">
    <text evidence="1">The sequence shown here is derived from an EMBL/GenBank/DDBJ whole genome shotgun (WGS) entry which is preliminary data.</text>
</comment>
<reference evidence="1 2" key="1">
    <citation type="submission" date="2019-05" db="EMBL/GenBank/DDBJ databases">
        <title>Another draft genome of Portunus trituberculatus and its Hox gene families provides insights of decapod evolution.</title>
        <authorList>
            <person name="Jeong J.-H."/>
            <person name="Song I."/>
            <person name="Kim S."/>
            <person name="Choi T."/>
            <person name="Kim D."/>
            <person name="Ryu S."/>
            <person name="Kim W."/>
        </authorList>
    </citation>
    <scope>NUCLEOTIDE SEQUENCE [LARGE SCALE GENOMIC DNA]</scope>
    <source>
        <tissue evidence="1">Muscle</tissue>
    </source>
</reference>
<organism evidence="1 2">
    <name type="scientific">Portunus trituberculatus</name>
    <name type="common">Swimming crab</name>
    <name type="synonym">Neptunus trituberculatus</name>
    <dbReference type="NCBI Taxonomy" id="210409"/>
    <lineage>
        <taxon>Eukaryota</taxon>
        <taxon>Metazoa</taxon>
        <taxon>Ecdysozoa</taxon>
        <taxon>Arthropoda</taxon>
        <taxon>Crustacea</taxon>
        <taxon>Multicrustacea</taxon>
        <taxon>Malacostraca</taxon>
        <taxon>Eumalacostraca</taxon>
        <taxon>Eucarida</taxon>
        <taxon>Decapoda</taxon>
        <taxon>Pleocyemata</taxon>
        <taxon>Brachyura</taxon>
        <taxon>Eubrachyura</taxon>
        <taxon>Portunoidea</taxon>
        <taxon>Portunidae</taxon>
        <taxon>Portuninae</taxon>
        <taxon>Portunus</taxon>
    </lineage>
</organism>
<evidence type="ECO:0000313" key="2">
    <source>
        <dbReference type="Proteomes" id="UP000324222"/>
    </source>
</evidence>
<name>A0A5B7KKP2_PORTR</name>
<dbReference type="AlphaFoldDB" id="A0A5B7KKP2"/>